<reference evidence="3 4" key="1">
    <citation type="submission" date="2021-02" db="EMBL/GenBank/DDBJ databases">
        <title>Plant Genome Project.</title>
        <authorList>
            <person name="Zhang R.-G."/>
        </authorList>
    </citation>
    <scope>NUCLEOTIDE SEQUENCE [LARGE SCALE GENOMIC DNA]</scope>
    <source>
        <tissue evidence="3">Leaves</tissue>
    </source>
</reference>
<evidence type="ECO:0000259" key="2">
    <source>
        <dbReference type="Pfam" id="PF07859"/>
    </source>
</evidence>
<protein>
    <recommendedName>
        <fullName evidence="2">Alpha/beta hydrolase fold-3 domain-containing protein</fullName>
    </recommendedName>
</protein>
<dbReference type="Pfam" id="PF07859">
    <property type="entry name" value="Abhydrolase_3"/>
    <property type="match status" value="1"/>
</dbReference>
<dbReference type="Proteomes" id="UP000827721">
    <property type="component" value="Unassembled WGS sequence"/>
</dbReference>
<evidence type="ECO:0000256" key="1">
    <source>
        <dbReference type="ARBA" id="ARBA00010515"/>
    </source>
</evidence>
<name>A0ABQ8IF77_9ROSI</name>
<dbReference type="InterPro" id="IPR013094">
    <property type="entry name" value="AB_hydrolase_3"/>
</dbReference>
<dbReference type="InterPro" id="IPR029058">
    <property type="entry name" value="AB_hydrolase_fold"/>
</dbReference>
<accession>A0ABQ8IF77</accession>
<dbReference type="EMBL" id="JAFEMO010000002">
    <property type="protein sequence ID" value="KAH7575215.1"/>
    <property type="molecule type" value="Genomic_DNA"/>
</dbReference>
<keyword evidence="4" id="KW-1185">Reference proteome</keyword>
<proteinExistence type="inferred from homology"/>
<gene>
    <name evidence="3" type="ORF">JRO89_XS02G0064000</name>
</gene>
<organism evidence="3 4">
    <name type="scientific">Xanthoceras sorbifolium</name>
    <dbReference type="NCBI Taxonomy" id="99658"/>
    <lineage>
        <taxon>Eukaryota</taxon>
        <taxon>Viridiplantae</taxon>
        <taxon>Streptophyta</taxon>
        <taxon>Embryophyta</taxon>
        <taxon>Tracheophyta</taxon>
        <taxon>Spermatophyta</taxon>
        <taxon>Magnoliopsida</taxon>
        <taxon>eudicotyledons</taxon>
        <taxon>Gunneridae</taxon>
        <taxon>Pentapetalae</taxon>
        <taxon>rosids</taxon>
        <taxon>malvids</taxon>
        <taxon>Sapindales</taxon>
        <taxon>Sapindaceae</taxon>
        <taxon>Xanthoceroideae</taxon>
        <taxon>Xanthoceras</taxon>
    </lineage>
</organism>
<evidence type="ECO:0000313" key="3">
    <source>
        <dbReference type="EMBL" id="KAH7575215.1"/>
    </source>
</evidence>
<comment type="similarity">
    <text evidence="1">Belongs to the 'GDXG' lipolytic enzyme family.</text>
</comment>
<dbReference type="Gene3D" id="3.40.50.1820">
    <property type="entry name" value="alpha/beta hydrolase"/>
    <property type="match status" value="1"/>
</dbReference>
<comment type="caution">
    <text evidence="3">The sequence shown here is derived from an EMBL/GenBank/DDBJ whole genome shotgun (WGS) entry which is preliminary data.</text>
</comment>
<dbReference type="InterPro" id="IPR050466">
    <property type="entry name" value="Carboxylest/Gibb_receptor"/>
</dbReference>
<dbReference type="PANTHER" id="PTHR23024">
    <property type="entry name" value="ARYLACETAMIDE DEACETYLASE"/>
    <property type="match status" value="1"/>
</dbReference>
<feature type="domain" description="Alpha/beta hydrolase fold-3" evidence="2">
    <location>
        <begin position="72"/>
        <end position="290"/>
    </location>
</feature>
<sequence>MDSSKQEIAHDFSPFFIVYKDSRVVQLKVPSSLDPKTNVESKDVVYSPHENGLSARLYIPRSTHQNQKLPLLVYFHGGCFCIESAFSPTYHNYLNSLVAEANVIAVSVEYRQAPENPVPCPHDDSWTALKWVASHFNGQGPEDWLNRHADFQRVFLVGDSAGANIAHRMGIKHGLDKLEGANIAGIILCQPYFLGEEPVGDETNHINQREKLQGLWRFTCPSTSGCDDPWISPGFDPNLASLGCTKVLVFVAEKDFLRARGVYYTEKLKESGWDGDLQVVESKGEDHIFHLINPTCENAVVMLKKIVAFINQLN</sequence>
<evidence type="ECO:0000313" key="4">
    <source>
        <dbReference type="Proteomes" id="UP000827721"/>
    </source>
</evidence>
<dbReference type="SUPFAM" id="SSF53474">
    <property type="entry name" value="alpha/beta-Hydrolases"/>
    <property type="match status" value="1"/>
</dbReference>
<dbReference type="PANTHER" id="PTHR23024:SF467">
    <property type="entry name" value="CARBOXYLESTERASE 12-RELATED"/>
    <property type="match status" value="1"/>
</dbReference>